<protein>
    <recommendedName>
        <fullName evidence="3">DUF551 domain-containing protein</fullName>
    </recommendedName>
</protein>
<evidence type="ECO:0000313" key="1">
    <source>
        <dbReference type="EMBL" id="KNE28145.1"/>
    </source>
</evidence>
<reference evidence="1 2" key="1">
    <citation type="submission" date="2015-07" db="EMBL/GenBank/DDBJ databases">
        <title>Draft genome of Achromobacter spanius.</title>
        <authorList>
            <person name="Wang X."/>
        </authorList>
    </citation>
    <scope>NUCLEOTIDE SEQUENCE [LARGE SCALE GENOMIC DNA]</scope>
    <source>
        <strain evidence="1 2">CGMCC9173</strain>
    </source>
</reference>
<accession>A0AAW3I5N5</accession>
<gene>
    <name evidence="1" type="ORF">AFM18_08205</name>
</gene>
<organism evidence="1 2">
    <name type="scientific">Achromobacter spanius</name>
    <dbReference type="NCBI Taxonomy" id="217203"/>
    <lineage>
        <taxon>Bacteria</taxon>
        <taxon>Pseudomonadati</taxon>
        <taxon>Pseudomonadota</taxon>
        <taxon>Betaproteobacteria</taxon>
        <taxon>Burkholderiales</taxon>
        <taxon>Alcaligenaceae</taxon>
        <taxon>Achromobacter</taxon>
    </lineage>
</organism>
<name>A0AAW3I5N5_9BURK</name>
<dbReference type="Proteomes" id="UP000037511">
    <property type="component" value="Unassembled WGS sequence"/>
</dbReference>
<dbReference type="AlphaFoldDB" id="A0AAW3I5N5"/>
<evidence type="ECO:0000313" key="2">
    <source>
        <dbReference type="Proteomes" id="UP000037511"/>
    </source>
</evidence>
<sequence>MNTEWKPIASAPKDGSSVLLRGKGDHRIADGYWLQAAYNGVGAWVWPYVHSEPVHWMPLPAEPCLTCNGHGMIGGLTQHSGYDAEPCPDCTPAPTSHPIPTGATGDRDWELACDECNGSGHVFVKHQVAERKTDVQEFKEECEACEGRGFNIAFEDIPGIAEYVKSCRPASTAATEGAVKRLRDAIEGECGGNWMSEKQAAAVLAHLGINAPAAGDALDAKRYRWLRDPKTDPALVLDKRTGYVPEDESVPGVGGYHTYEYRAGEELDAAIDASIAAQVPHKGGAA</sequence>
<dbReference type="RefSeq" id="WP_050446305.1">
    <property type="nucleotide sequence ID" value="NZ_LGVG01000008.1"/>
</dbReference>
<proteinExistence type="predicted"/>
<dbReference type="EMBL" id="LGVG01000008">
    <property type="protein sequence ID" value="KNE28145.1"/>
    <property type="molecule type" value="Genomic_DNA"/>
</dbReference>
<dbReference type="Gene3D" id="2.10.230.10">
    <property type="entry name" value="Heat shock protein DnaJ, cysteine-rich domain"/>
    <property type="match status" value="1"/>
</dbReference>
<comment type="caution">
    <text evidence="1">The sequence shown here is derived from an EMBL/GenBank/DDBJ whole genome shotgun (WGS) entry which is preliminary data.</text>
</comment>
<evidence type="ECO:0008006" key="3">
    <source>
        <dbReference type="Google" id="ProtNLM"/>
    </source>
</evidence>